<dbReference type="RefSeq" id="WP_136060184.1">
    <property type="nucleotide sequence ID" value="NZ_CAAHFH010000001.1"/>
</dbReference>
<gene>
    <name evidence="5" type="ORF">SCARR_00781</name>
</gene>
<accession>A0A6C2UF36</accession>
<dbReference type="SUPFAM" id="SSF48208">
    <property type="entry name" value="Six-hairpin glycosidases"/>
    <property type="match status" value="1"/>
</dbReference>
<dbReference type="Gene3D" id="1.50.10.10">
    <property type="match status" value="1"/>
</dbReference>
<dbReference type="Pfam" id="PF14498">
    <property type="entry name" value="Glyco_hyd_65N_2"/>
    <property type="match status" value="1"/>
</dbReference>
<dbReference type="AlphaFoldDB" id="A0A6C2UF36"/>
<dbReference type="InterPro" id="IPR016518">
    <property type="entry name" value="Alpha-L-fucosidase"/>
</dbReference>
<proteinExistence type="predicted"/>
<dbReference type="Pfam" id="PF22124">
    <property type="entry name" value="Glyco_hydro_95_cat"/>
    <property type="match status" value="1"/>
</dbReference>
<protein>
    <submittedName>
        <fullName evidence="5">Uncharacterized protein</fullName>
    </submittedName>
</protein>
<dbReference type="InterPro" id="IPR013780">
    <property type="entry name" value="Glyco_hydro_b"/>
</dbReference>
<feature type="domain" description="Glycosyl hydrolase family 95 catalytic" evidence="4">
    <location>
        <begin position="287"/>
        <end position="707"/>
    </location>
</feature>
<evidence type="ECO:0000259" key="3">
    <source>
        <dbReference type="Pfam" id="PF21307"/>
    </source>
</evidence>
<feature type="domain" description="Alpha fucosidase A-like C-terminal" evidence="3">
    <location>
        <begin position="710"/>
        <end position="772"/>
    </location>
</feature>
<dbReference type="GO" id="GO:0005975">
    <property type="term" value="P:carbohydrate metabolic process"/>
    <property type="evidence" value="ECO:0007669"/>
    <property type="project" value="InterPro"/>
</dbReference>
<dbReference type="Gene3D" id="2.60.40.1180">
    <property type="entry name" value="Golgi alpha-mannosidase II"/>
    <property type="match status" value="1"/>
</dbReference>
<organism evidence="5 6">
    <name type="scientific">Pontiella sulfatireligans</name>
    <dbReference type="NCBI Taxonomy" id="2750658"/>
    <lineage>
        <taxon>Bacteria</taxon>
        <taxon>Pseudomonadati</taxon>
        <taxon>Kiritimatiellota</taxon>
        <taxon>Kiritimatiellia</taxon>
        <taxon>Kiritimatiellales</taxon>
        <taxon>Pontiellaceae</taxon>
        <taxon>Pontiella</taxon>
    </lineage>
</organism>
<evidence type="ECO:0000313" key="5">
    <source>
        <dbReference type="EMBL" id="VGO18728.1"/>
    </source>
</evidence>
<dbReference type="InterPro" id="IPR008928">
    <property type="entry name" value="6-hairpin_glycosidase_sf"/>
</dbReference>
<dbReference type="GO" id="GO:0004560">
    <property type="term" value="F:alpha-L-fucosidase activity"/>
    <property type="evidence" value="ECO:0007669"/>
    <property type="project" value="InterPro"/>
</dbReference>
<sequence>MKNICIIVLAVICAALSHAGTSTDLKLWYQHPAQEWVESLPIGNGRLLATNQGGVRREIIQLNEDTVWSGHPEDKDNPGGAEALPEVRKLLFEGKYKKAQELVHEKMMTPHHAHGVQTYQTLGGLNLIFDYGDRALEATEYRRELDLDRAVSNVSFKMGDATYTRELFSSPVDQAIIVRLTCDKPGRLNFDAAYKREQATIEAVSNNRLVISGQATDKGNDLSGGVIYEAQIQFMATGGRLSKRPDGIRVEHADSVELRIVAGTDYHGEDPHAVCEKQLAAIKDKAYAALLKDHVAEHQRLFRRVELNLVYKKQVRGLKMARIGEMPTDQQLEAYRQGTDVPGLVELYFHFGRYILISCSRPGTQAINLWGKWVHQIDPSYNADYHTNINIPMNYWPAQVCNLGECNEPFFDLIDELRPKGRISAKVTYDCDGFVAHHATDAWRFSAAVGRATHGMWVLTPAWGAHQMWQYYLFGGDREYLAQKSYPIMKEAADFFVDYLVESPKSGYLVSGPACSPENTFIAENGQAASISMGPTMDMQMIADLFSNCIEASNVLGVDEPFRKKLEELQVQLQPMQIGRDGRLMEWAEPFTEQQPGHKHCSHLWGACEADLITPSETPELAAAALKSLDFRVENGSAITPVFRGNTAWIVQSYVRLLEGDKAYDILRYMIGSSSYPNLFSTSVQGLRREMWETDANLGNTLSIAEMFMQSHAGAIHLLPALPTSLADGNVKGLRARGGFEVGLDWANGTLKSATIKSLQGEACKLKYGEQLLEFKTEAGRQYRFDGSLREQS</sequence>
<evidence type="ECO:0000313" key="6">
    <source>
        <dbReference type="Proteomes" id="UP000346198"/>
    </source>
</evidence>
<dbReference type="Proteomes" id="UP000346198">
    <property type="component" value="Unassembled WGS sequence"/>
</dbReference>
<keyword evidence="6" id="KW-1185">Reference proteome</keyword>
<dbReference type="EMBL" id="CAAHFH010000001">
    <property type="protein sequence ID" value="VGO18728.1"/>
    <property type="molecule type" value="Genomic_DNA"/>
</dbReference>
<dbReference type="PANTHER" id="PTHR31084:SF0">
    <property type="entry name" value="ALPHA-L-FUCOSIDASE 2"/>
    <property type="match status" value="1"/>
</dbReference>
<dbReference type="PIRSF" id="PIRSF007663">
    <property type="entry name" value="UCP007663"/>
    <property type="match status" value="1"/>
</dbReference>
<feature type="signal peptide" evidence="1">
    <location>
        <begin position="1"/>
        <end position="19"/>
    </location>
</feature>
<name>A0A6C2UF36_9BACT</name>
<reference evidence="5 6" key="1">
    <citation type="submission" date="2019-04" db="EMBL/GenBank/DDBJ databases">
        <authorList>
            <person name="Van Vliet M D."/>
        </authorList>
    </citation>
    <scope>NUCLEOTIDE SEQUENCE [LARGE SCALE GENOMIC DNA]</scope>
    <source>
        <strain evidence="5 6">F21</strain>
    </source>
</reference>
<evidence type="ECO:0000256" key="1">
    <source>
        <dbReference type="SAM" id="SignalP"/>
    </source>
</evidence>
<feature type="chain" id="PRO_5025586549" evidence="1">
    <location>
        <begin position="20"/>
        <end position="793"/>
    </location>
</feature>
<dbReference type="InterPro" id="IPR027414">
    <property type="entry name" value="GH95_N_dom"/>
</dbReference>
<feature type="domain" description="Glycosyl hydrolase family 95 N-terminal" evidence="2">
    <location>
        <begin position="27"/>
        <end position="268"/>
    </location>
</feature>
<dbReference type="InterPro" id="IPR049053">
    <property type="entry name" value="AFCA-like_C"/>
</dbReference>
<dbReference type="InterPro" id="IPR012341">
    <property type="entry name" value="6hp_glycosidase-like_sf"/>
</dbReference>
<dbReference type="PANTHER" id="PTHR31084">
    <property type="entry name" value="ALPHA-L-FUCOSIDASE 2"/>
    <property type="match status" value="1"/>
</dbReference>
<dbReference type="Pfam" id="PF21307">
    <property type="entry name" value="Glyco_hydro_95_C"/>
    <property type="match status" value="1"/>
</dbReference>
<keyword evidence="1" id="KW-0732">Signal</keyword>
<dbReference type="InterPro" id="IPR054363">
    <property type="entry name" value="GH95_cat"/>
</dbReference>
<dbReference type="Gene3D" id="2.70.98.50">
    <property type="entry name" value="putative glycoside hydrolase family protein from bacillus halodurans"/>
    <property type="match status" value="1"/>
</dbReference>
<evidence type="ECO:0000259" key="4">
    <source>
        <dbReference type="Pfam" id="PF22124"/>
    </source>
</evidence>
<evidence type="ECO:0000259" key="2">
    <source>
        <dbReference type="Pfam" id="PF14498"/>
    </source>
</evidence>